<reference evidence="1" key="1">
    <citation type="submission" date="2020-05" db="EMBL/GenBank/DDBJ databases">
        <authorList>
            <person name="Chiriac C."/>
            <person name="Salcher M."/>
            <person name="Ghai R."/>
            <person name="Kavagutti S V."/>
        </authorList>
    </citation>
    <scope>NUCLEOTIDE SEQUENCE</scope>
</reference>
<accession>A0A6J7TM78</accession>
<dbReference type="AlphaFoldDB" id="A0A6J7TM78"/>
<gene>
    <name evidence="1" type="ORF">UFOPK4293_01341</name>
</gene>
<protein>
    <submittedName>
        <fullName evidence="1">Unannotated protein</fullName>
    </submittedName>
</protein>
<organism evidence="1">
    <name type="scientific">freshwater metagenome</name>
    <dbReference type="NCBI Taxonomy" id="449393"/>
    <lineage>
        <taxon>unclassified sequences</taxon>
        <taxon>metagenomes</taxon>
        <taxon>ecological metagenomes</taxon>
    </lineage>
</organism>
<sequence>MRLTPAATYVFIISTVTSSGLHSTVISALSVTGIAATIDASNSGARRVGVPPPKNTVSATGIPASTARAMSAITASTYAIMR</sequence>
<dbReference type="EMBL" id="CAFBQH010000095">
    <property type="protein sequence ID" value="CAB5055159.1"/>
    <property type="molecule type" value="Genomic_DNA"/>
</dbReference>
<proteinExistence type="predicted"/>
<evidence type="ECO:0000313" key="1">
    <source>
        <dbReference type="EMBL" id="CAB5055159.1"/>
    </source>
</evidence>
<name>A0A6J7TM78_9ZZZZ</name>